<feature type="compositionally biased region" description="Gly residues" evidence="1">
    <location>
        <begin position="267"/>
        <end position="276"/>
    </location>
</feature>
<keyword evidence="3" id="KW-1185">Reference proteome</keyword>
<evidence type="ECO:0000256" key="1">
    <source>
        <dbReference type="SAM" id="MobiDB-lite"/>
    </source>
</evidence>
<feature type="compositionally biased region" description="Gly residues" evidence="1">
    <location>
        <begin position="354"/>
        <end position="370"/>
    </location>
</feature>
<dbReference type="GO" id="GO:0000209">
    <property type="term" value="P:protein polyubiquitination"/>
    <property type="evidence" value="ECO:0007669"/>
    <property type="project" value="TreeGrafter"/>
</dbReference>
<comment type="caution">
    <text evidence="2">The sequence shown here is derived from an EMBL/GenBank/DDBJ whole genome shotgun (WGS) entry which is preliminary data.</text>
</comment>
<evidence type="ECO:0000313" key="2">
    <source>
        <dbReference type="EMBL" id="GBF93454.1"/>
    </source>
</evidence>
<feature type="region of interest" description="Disordered" evidence="1">
    <location>
        <begin position="217"/>
        <end position="246"/>
    </location>
</feature>
<dbReference type="InParanoid" id="A0A2V0P0R1"/>
<name>A0A2V0P0R1_9CHLO</name>
<feature type="region of interest" description="Disordered" evidence="1">
    <location>
        <begin position="307"/>
        <end position="370"/>
    </location>
</feature>
<dbReference type="PANTHER" id="PTHR14939:SF5">
    <property type="entry name" value="F-BOX ONLY PROTEIN 22"/>
    <property type="match status" value="1"/>
</dbReference>
<evidence type="ECO:0000313" key="3">
    <source>
        <dbReference type="Proteomes" id="UP000247498"/>
    </source>
</evidence>
<dbReference type="GO" id="GO:0032436">
    <property type="term" value="P:positive regulation of proteasomal ubiquitin-dependent protein catabolic process"/>
    <property type="evidence" value="ECO:0007669"/>
    <property type="project" value="TreeGrafter"/>
</dbReference>
<dbReference type="Proteomes" id="UP000247498">
    <property type="component" value="Unassembled WGS sequence"/>
</dbReference>
<feature type="compositionally biased region" description="Gly residues" evidence="1">
    <location>
        <begin position="222"/>
        <end position="231"/>
    </location>
</feature>
<evidence type="ECO:0008006" key="4">
    <source>
        <dbReference type="Google" id="ProtNLM"/>
    </source>
</evidence>
<dbReference type="AlphaFoldDB" id="A0A2V0P0R1"/>
<protein>
    <recommendedName>
        <fullName evidence="4">F-box domain-containing protein</fullName>
    </recommendedName>
</protein>
<dbReference type="PANTHER" id="PTHR14939">
    <property type="entry name" value="F-BOX ONLY PROTEIN 22"/>
    <property type="match status" value="1"/>
</dbReference>
<organism evidence="2 3">
    <name type="scientific">Raphidocelis subcapitata</name>
    <dbReference type="NCBI Taxonomy" id="307507"/>
    <lineage>
        <taxon>Eukaryota</taxon>
        <taxon>Viridiplantae</taxon>
        <taxon>Chlorophyta</taxon>
        <taxon>core chlorophytes</taxon>
        <taxon>Chlorophyceae</taxon>
        <taxon>CS clade</taxon>
        <taxon>Sphaeropleales</taxon>
        <taxon>Selenastraceae</taxon>
        <taxon>Raphidocelis</taxon>
    </lineage>
</organism>
<feature type="region of interest" description="Disordered" evidence="1">
    <location>
        <begin position="261"/>
        <end position="280"/>
    </location>
</feature>
<proteinExistence type="predicted"/>
<reference evidence="2 3" key="1">
    <citation type="journal article" date="2018" name="Sci. Rep.">
        <title>Raphidocelis subcapitata (=Pseudokirchneriella subcapitata) provides an insight into genome evolution and environmental adaptations in the Sphaeropleales.</title>
        <authorList>
            <person name="Suzuki S."/>
            <person name="Yamaguchi H."/>
            <person name="Nakajima N."/>
            <person name="Kawachi M."/>
        </authorList>
    </citation>
    <scope>NUCLEOTIDE SEQUENCE [LARGE SCALE GENOMIC DNA]</scope>
    <source>
        <strain evidence="2 3">NIES-35</strain>
    </source>
</reference>
<gene>
    <name evidence="2" type="ORF">Rsub_06587</name>
</gene>
<feature type="region of interest" description="Disordered" evidence="1">
    <location>
        <begin position="511"/>
        <end position="536"/>
    </location>
</feature>
<dbReference type="EMBL" id="BDRX01000041">
    <property type="protein sequence ID" value="GBF93454.1"/>
    <property type="molecule type" value="Genomic_DNA"/>
</dbReference>
<dbReference type="OrthoDB" id="10686171at2759"/>
<accession>A0A2V0P0R1</accession>
<sequence>MILDLPDEVLVRVLAGAGCHGLCAAAASCRRLAALKAQLEARVMFSSALESACDLPSAVAAATRRAKEGLLGACDFALLLLTGFAMHPRGGDARAAEECLAEALGLDVPTVGCRAEGVLAYASGAAREHTERFRGSAGAAVVVLGRMPGVCAVPFAGKSPPKPRGAHNKMPLPLSAVPWPPLQEALAAGLVKCALQRARAERRTARLARWRQLERAPAGEVGRSGGGGAGASGRAPASGSGVDGRSEHADRVLGHLYSAGVISQPASGGGGSGSGGECAEDQMALDGADALGLEGLRVLQRLQGQEAAGATSGGAGSGFGSDDVPTHSGSQGDGGSGTDGADDDSGSGSDSGSQGVGGEGGGSGGGGGGGGALALQPELLLLLAMPTDWGVHVMDSALQWLAAPGHLGPCPVVGGLCAAPAFALDERPPPGFLLVSPGRDMPAPKAAPNHHYVGLALCREPPAPPEAAPGRAAAAAAAAAAGAAPAAERSGGGGGGGADGLRELLEAAALPEPAPGGGERGAAEARCALPPPPPQQQQAFAAALSVQGLRAARDAPVWAVSASYCPEPDGAADAVVITAASAALQPQGRRGGAAPAGRRPRPSWGALPPGLSDLADALGGGDHAVAVWRRPARGALAHAASDEPGAQLVILHLYAIMILPSGVSLVLDALTMGPSGLEAARAALAAGGDGGQLYLQAVAPHSGASEALVRRELPVVISRLPPAFDADGAYVAARAASAARGASAGPLLLLDFACSARGHHLYRRRGVEPALMAAACPQGAAVAGCFVNGEIGPLVLGGGIGSRGGGGGGGGGSGGGEADSEAAETLRQSFTSVFVAVGARPP</sequence>